<dbReference type="Proteomes" id="UP001175211">
    <property type="component" value="Unassembled WGS sequence"/>
</dbReference>
<sequence>MNYDSHINEVTIYDTTLSYSQLYFTVIHTIQWRHWDARWTSVSEVLDVTPAVDTLIFRDTYVHGQMSVLGTAIRDVALINCRVTHQALSGLLVPDRGPGDFRGQNVIFYMWYLKPEDGNQLFAWLTTSVKGVRDLILGVELDVDISIVQGFLNRWCKTLQTIKIKQIVTNTLLWGAGLLRFYGCQFLTALEIRCLDSEIGLLTRSLVTVPPAQLRTLTIGFQVTLWAEEKERRCGTLAVQRFDACTFDLVKHYEFEFLKIVLGYNYMDDRESEYFVDGFLITNLNRVKTLPYKKWDYAFYHITTSRISELIQESNTVPWFEYWIEAKKLMSLDSTTGCLSPGSANYDNTPAIIREHLERVTHVTIVLACIPPDTKHNCIASLSHILVEWASANLGQSVTLHGLAYEVIDSPEQPYVAATMLVRAEHLCTITDSAKSIAIMGGIAKVHEAPSEDILTIRSFSNAIRTAW</sequence>
<dbReference type="GeneID" id="85360610"/>
<keyword evidence="2" id="KW-1185">Reference proteome</keyword>
<protein>
    <submittedName>
        <fullName evidence="1">Uncharacterized protein</fullName>
    </submittedName>
</protein>
<dbReference type="AlphaFoldDB" id="A0AA39NA46"/>
<proteinExistence type="predicted"/>
<comment type="caution">
    <text evidence="1">The sequence shown here is derived from an EMBL/GenBank/DDBJ whole genome shotgun (WGS) entry which is preliminary data.</text>
</comment>
<organism evidence="1 2">
    <name type="scientific">Armillaria tabescens</name>
    <name type="common">Ringless honey mushroom</name>
    <name type="synonym">Agaricus tabescens</name>
    <dbReference type="NCBI Taxonomy" id="1929756"/>
    <lineage>
        <taxon>Eukaryota</taxon>
        <taxon>Fungi</taxon>
        <taxon>Dikarya</taxon>
        <taxon>Basidiomycota</taxon>
        <taxon>Agaricomycotina</taxon>
        <taxon>Agaricomycetes</taxon>
        <taxon>Agaricomycetidae</taxon>
        <taxon>Agaricales</taxon>
        <taxon>Marasmiineae</taxon>
        <taxon>Physalacriaceae</taxon>
        <taxon>Desarmillaria</taxon>
    </lineage>
</organism>
<dbReference type="EMBL" id="JAUEPS010000010">
    <property type="protein sequence ID" value="KAK0461840.1"/>
    <property type="molecule type" value="Genomic_DNA"/>
</dbReference>
<dbReference type="RefSeq" id="XP_060333578.1">
    <property type="nucleotide sequence ID" value="XM_060477062.1"/>
</dbReference>
<reference evidence="1" key="1">
    <citation type="submission" date="2023-06" db="EMBL/GenBank/DDBJ databases">
        <authorList>
            <consortium name="Lawrence Berkeley National Laboratory"/>
            <person name="Ahrendt S."/>
            <person name="Sahu N."/>
            <person name="Indic B."/>
            <person name="Wong-Bajracharya J."/>
            <person name="Merenyi Z."/>
            <person name="Ke H.-M."/>
            <person name="Monk M."/>
            <person name="Kocsube S."/>
            <person name="Drula E."/>
            <person name="Lipzen A."/>
            <person name="Balint B."/>
            <person name="Henrissat B."/>
            <person name="Andreopoulos B."/>
            <person name="Martin F.M."/>
            <person name="Harder C.B."/>
            <person name="Rigling D."/>
            <person name="Ford K.L."/>
            <person name="Foster G.D."/>
            <person name="Pangilinan J."/>
            <person name="Papanicolaou A."/>
            <person name="Barry K."/>
            <person name="LaButti K."/>
            <person name="Viragh M."/>
            <person name="Koriabine M."/>
            <person name="Yan M."/>
            <person name="Riley R."/>
            <person name="Champramary S."/>
            <person name="Plett K.L."/>
            <person name="Tsai I.J."/>
            <person name="Slot J."/>
            <person name="Sipos G."/>
            <person name="Plett J."/>
            <person name="Nagy L.G."/>
            <person name="Grigoriev I.V."/>
        </authorList>
    </citation>
    <scope>NUCLEOTIDE SEQUENCE</scope>
    <source>
        <strain evidence="1">CCBAS 213</strain>
    </source>
</reference>
<accession>A0AA39NA46</accession>
<gene>
    <name evidence="1" type="ORF">EV420DRAFT_1640145</name>
</gene>
<evidence type="ECO:0000313" key="1">
    <source>
        <dbReference type="EMBL" id="KAK0461840.1"/>
    </source>
</evidence>
<name>A0AA39NA46_ARMTA</name>
<evidence type="ECO:0000313" key="2">
    <source>
        <dbReference type="Proteomes" id="UP001175211"/>
    </source>
</evidence>